<accession>R3WLA1</accession>
<evidence type="ECO:0000313" key="2">
    <source>
        <dbReference type="EMBL" id="EOL42645.1"/>
    </source>
</evidence>
<dbReference type="RefSeq" id="WP_010769632.1">
    <property type="nucleotide sequence ID" value="NZ_ASWE01000001.1"/>
</dbReference>
<keyword evidence="3" id="KW-1185">Reference proteome</keyword>
<reference evidence="2 3" key="1">
    <citation type="submission" date="2013-02" db="EMBL/GenBank/DDBJ databases">
        <title>The Genome Sequence of Enterococcus phoeniculicola BAA-412.</title>
        <authorList>
            <consortium name="The Broad Institute Genome Sequencing Platform"/>
            <consortium name="The Broad Institute Genome Sequencing Center for Infectious Disease"/>
            <person name="Earl A.M."/>
            <person name="Gilmore M.S."/>
            <person name="Lebreton F."/>
            <person name="Walker B."/>
            <person name="Young S.K."/>
            <person name="Zeng Q."/>
            <person name="Gargeya S."/>
            <person name="Fitzgerald M."/>
            <person name="Haas B."/>
            <person name="Abouelleil A."/>
            <person name="Alvarado L."/>
            <person name="Arachchi H.M."/>
            <person name="Berlin A.M."/>
            <person name="Chapman S.B."/>
            <person name="Dewar J."/>
            <person name="Goldberg J."/>
            <person name="Griggs A."/>
            <person name="Gujja S."/>
            <person name="Hansen M."/>
            <person name="Howarth C."/>
            <person name="Imamovic A."/>
            <person name="Larimer J."/>
            <person name="McCowan C."/>
            <person name="Murphy C."/>
            <person name="Neiman D."/>
            <person name="Pearson M."/>
            <person name="Priest M."/>
            <person name="Roberts A."/>
            <person name="Saif S."/>
            <person name="Shea T."/>
            <person name="Sisk P."/>
            <person name="Sykes S."/>
            <person name="Wortman J."/>
            <person name="Nusbaum C."/>
            <person name="Birren B."/>
        </authorList>
    </citation>
    <scope>NUCLEOTIDE SEQUENCE [LARGE SCALE GENOMIC DNA]</scope>
    <source>
        <strain evidence="2 3">ATCC BAA-412</strain>
    </source>
</reference>
<proteinExistence type="predicted"/>
<dbReference type="HOGENOM" id="CLU_081578_2_1_9"/>
<sequence>MKFNIDSPFHQGVTLFTQFVLLNILFIVTCLPIITIGASITSLLAVTTKYAEQKEAYLIKDYFIYFKQNWKQATAAFLTLGLPILFLFFSSIFWFAFKTILTSIIGLAALFIAGFFLLSLLLSFSLIGRYKNSLKQTIKNALLLPFDNPVKVIGVLLLPLTIFCLLMIMPGMKLLLLIFGFSFSAYCCSFLLLSIYKPYSD</sequence>
<feature type="transmembrane region" description="Helical" evidence="1">
    <location>
        <begin position="174"/>
        <end position="196"/>
    </location>
</feature>
<keyword evidence="1" id="KW-0812">Transmembrane</keyword>
<name>R3WLA1_9ENTE</name>
<feature type="transmembrane region" description="Helical" evidence="1">
    <location>
        <begin position="103"/>
        <end position="127"/>
    </location>
</feature>
<dbReference type="Proteomes" id="UP000013785">
    <property type="component" value="Unassembled WGS sequence"/>
</dbReference>
<evidence type="ECO:0008006" key="4">
    <source>
        <dbReference type="Google" id="ProtNLM"/>
    </source>
</evidence>
<dbReference type="STRING" id="154621.RV11_GL002967"/>
<dbReference type="Pfam" id="PF04854">
    <property type="entry name" value="DUF624"/>
    <property type="match status" value="1"/>
</dbReference>
<dbReference type="PATRIC" id="fig|1158610.3.peg.2980"/>
<feature type="transmembrane region" description="Helical" evidence="1">
    <location>
        <begin position="75"/>
        <end position="97"/>
    </location>
</feature>
<gene>
    <name evidence="2" type="ORF">UC3_02998</name>
</gene>
<organism evidence="2 3">
    <name type="scientific">Enterococcus phoeniculicola ATCC BAA-412</name>
    <dbReference type="NCBI Taxonomy" id="1158610"/>
    <lineage>
        <taxon>Bacteria</taxon>
        <taxon>Bacillati</taxon>
        <taxon>Bacillota</taxon>
        <taxon>Bacilli</taxon>
        <taxon>Lactobacillales</taxon>
        <taxon>Enterococcaceae</taxon>
        <taxon>Enterococcus</taxon>
    </lineage>
</organism>
<dbReference type="eggNOG" id="COG5578">
    <property type="taxonomic scope" value="Bacteria"/>
</dbReference>
<dbReference type="OrthoDB" id="9814991at2"/>
<dbReference type="AlphaFoldDB" id="R3WLA1"/>
<keyword evidence="1" id="KW-0472">Membrane</keyword>
<dbReference type="EMBL" id="AJAT01000017">
    <property type="protein sequence ID" value="EOL42645.1"/>
    <property type="molecule type" value="Genomic_DNA"/>
</dbReference>
<keyword evidence="1" id="KW-1133">Transmembrane helix</keyword>
<evidence type="ECO:0000256" key="1">
    <source>
        <dbReference type="SAM" id="Phobius"/>
    </source>
</evidence>
<feature type="transmembrane region" description="Helical" evidence="1">
    <location>
        <begin position="148"/>
        <end position="168"/>
    </location>
</feature>
<comment type="caution">
    <text evidence="2">The sequence shown here is derived from an EMBL/GenBank/DDBJ whole genome shotgun (WGS) entry which is preliminary data.</text>
</comment>
<feature type="transmembrane region" description="Helical" evidence="1">
    <location>
        <begin position="20"/>
        <end position="46"/>
    </location>
</feature>
<protein>
    <recommendedName>
        <fullName evidence="4">Integral membrane protein</fullName>
    </recommendedName>
</protein>
<dbReference type="InterPro" id="IPR006938">
    <property type="entry name" value="DUF624"/>
</dbReference>
<evidence type="ECO:0000313" key="3">
    <source>
        <dbReference type="Proteomes" id="UP000013785"/>
    </source>
</evidence>